<accession>B2AEW0</accession>
<dbReference type="HOGENOM" id="CLU_1506922_0_0_1"/>
<dbReference type="EMBL" id="FO904940">
    <property type="protein sequence ID" value="CDP29053.1"/>
    <property type="molecule type" value="Genomic_DNA"/>
</dbReference>
<sequence length="185" mass="21660">MSQFDFKSYRVRDFVHSLTMHQEHQELLSYEETIKYARFPALDTYPDSSNTILLPIREEHSEVFDILDWLYRTKHVRTILDLKVLDRLINPHSERDIAQYVQDFGVEILDWRFLDMSLSVFSDETKKRIRGLHLYSSGKMAAISHWLNEKDGLRTFENVSHHMNGCRVTSGNGQSLGTHVRTSSA</sequence>
<gene>
    <name evidence="1" type="ORF">PODANS_5_1350</name>
</gene>
<proteinExistence type="predicted"/>
<dbReference type="RefSeq" id="XP_001904199.1">
    <property type="nucleotide sequence ID" value="XM_001904164.1"/>
</dbReference>
<dbReference type="KEGG" id="pan:PODANSg1217"/>
<evidence type="ECO:0000313" key="3">
    <source>
        <dbReference type="Proteomes" id="UP000001197"/>
    </source>
</evidence>
<dbReference type="VEuPathDB" id="FungiDB:PODANS_5_1350"/>
<dbReference type="AlphaFoldDB" id="B2AEW0"/>
<dbReference type="eggNOG" id="ENOG502QV1T">
    <property type="taxonomic scope" value="Eukaryota"/>
</dbReference>
<reference evidence="3" key="3">
    <citation type="journal article" date="2014" name="Genetics">
        <title>Maintaining two mating types: Structure of the mating type locus and its role in heterokaryosis in Podospora anserina.</title>
        <authorList>
            <person name="Grognet P."/>
            <person name="Bidard F."/>
            <person name="Kuchly C."/>
            <person name="Tong L.C.H."/>
            <person name="Coppin E."/>
            <person name="Benkhali J.A."/>
            <person name="Couloux A."/>
            <person name="Wincker P."/>
            <person name="Debuchy R."/>
            <person name="Silar P."/>
        </authorList>
    </citation>
    <scope>GENOME REANNOTATION</scope>
    <source>
        <strain evidence="3">S / ATCC MYA-4624 / DSM 980 / FGSC 10383</strain>
    </source>
</reference>
<name>B2AEW0_PODAN</name>
<dbReference type="Proteomes" id="UP000001197">
    <property type="component" value="Chromosome 5"/>
</dbReference>
<evidence type="ECO:0000313" key="2">
    <source>
        <dbReference type="EMBL" id="CDP29053.1"/>
    </source>
</evidence>
<dbReference type="EMBL" id="CU633457">
    <property type="protein sequence ID" value="CAP61977.1"/>
    <property type="molecule type" value="Genomic_DNA"/>
</dbReference>
<reference evidence="1 3" key="1">
    <citation type="journal article" date="2008" name="Genome Biol.">
        <title>The genome sequence of the model ascomycete fungus Podospora anserina.</title>
        <authorList>
            <person name="Espagne E."/>
            <person name="Lespinet O."/>
            <person name="Malagnac F."/>
            <person name="Da Silva C."/>
            <person name="Jaillon O."/>
            <person name="Porcel B.M."/>
            <person name="Couloux A."/>
            <person name="Aury J.-M."/>
            <person name="Segurens B."/>
            <person name="Poulain J."/>
            <person name="Anthouard V."/>
            <person name="Grossetete S."/>
            <person name="Khalili H."/>
            <person name="Coppin E."/>
            <person name="Dequard-Chablat M."/>
            <person name="Picard M."/>
            <person name="Contamine V."/>
            <person name="Arnaise S."/>
            <person name="Bourdais A."/>
            <person name="Berteaux-Lecellier V."/>
            <person name="Gautheret D."/>
            <person name="de Vries R.P."/>
            <person name="Battaglia E."/>
            <person name="Coutinho P.M."/>
            <person name="Danchin E.G.J."/>
            <person name="Henrissat B."/>
            <person name="El Khoury R."/>
            <person name="Sainsard-Chanet A."/>
            <person name="Boivin A."/>
            <person name="Pinan-Lucarre B."/>
            <person name="Sellem C.H."/>
            <person name="Debuchy R."/>
            <person name="Wincker P."/>
            <person name="Weissenbach J."/>
            <person name="Silar P."/>
        </authorList>
    </citation>
    <scope>NUCLEOTIDE SEQUENCE [LARGE SCALE GENOMIC DNA]</scope>
    <source>
        <strain evidence="3">S / ATCC MYA-4624 / DSM 980 / FGSC 10383</strain>
        <strain evidence="1">S mat+</strain>
    </source>
</reference>
<organism evidence="1">
    <name type="scientific">Podospora anserina (strain S / ATCC MYA-4624 / DSM 980 / FGSC 10383)</name>
    <name type="common">Pleurage anserina</name>
    <dbReference type="NCBI Taxonomy" id="515849"/>
    <lineage>
        <taxon>Eukaryota</taxon>
        <taxon>Fungi</taxon>
        <taxon>Dikarya</taxon>
        <taxon>Ascomycota</taxon>
        <taxon>Pezizomycotina</taxon>
        <taxon>Sordariomycetes</taxon>
        <taxon>Sordariomycetidae</taxon>
        <taxon>Sordariales</taxon>
        <taxon>Podosporaceae</taxon>
        <taxon>Podospora</taxon>
        <taxon>Podospora anserina</taxon>
    </lineage>
</organism>
<keyword evidence="3" id="KW-1185">Reference proteome</keyword>
<protein>
    <submittedName>
        <fullName evidence="1">Podospora anserina S mat+ genomic DNA chromosome 5, supercontig 1</fullName>
    </submittedName>
</protein>
<evidence type="ECO:0000313" key="1">
    <source>
        <dbReference type="EMBL" id="CAP61977.1"/>
    </source>
</evidence>
<reference evidence="2" key="4">
    <citation type="submission" date="2015-04" db="EMBL/GenBank/DDBJ databases">
        <title>Maintaining two mating types: Structure of the mating type locus and its role in heterokaryosis in Podospora anserina.</title>
        <authorList>
            <person name="Grognet P."/>
            <person name="Bidard F."/>
            <person name="Kuchly C."/>
            <person name="Chan Ho Tong L."/>
            <person name="Coppin E."/>
            <person name="Ait Benkhali J."/>
            <person name="Couloux A."/>
            <person name="Wincker P."/>
            <person name="Debuchy R."/>
            <person name="Silar P."/>
        </authorList>
    </citation>
    <scope>NUCLEOTIDE SEQUENCE</scope>
</reference>
<reference evidence="1" key="2">
    <citation type="submission" date="2008-07" db="EMBL/GenBank/DDBJ databases">
        <authorList>
            <person name="Genoscope - CEA"/>
        </authorList>
    </citation>
    <scope>NUCLEOTIDE SEQUENCE</scope>
    <source>
        <strain evidence="1">S mat+</strain>
    </source>
</reference>
<dbReference type="GeneID" id="6188444"/>
<dbReference type="OrthoDB" id="3565018at2759"/>